<name>A0ABY5VUT2_9ACTN</name>
<dbReference type="EMBL" id="CP073720">
    <property type="protein sequence ID" value="UWP80952.1"/>
    <property type="molecule type" value="Genomic_DNA"/>
</dbReference>
<proteinExistence type="predicted"/>
<evidence type="ECO:0000313" key="2">
    <source>
        <dbReference type="Proteomes" id="UP001059617"/>
    </source>
</evidence>
<sequence length="81" mass="9152">MGSLVTLASLATAGYAAYYLLACAIFPFGACRRCKGDGKLRNPLSRRMFRLCPRCDGTGRRVRIGRRIYTYLSNERRKGTR</sequence>
<protein>
    <submittedName>
        <fullName evidence="1">Uncharacterized protein</fullName>
    </submittedName>
</protein>
<keyword evidence="2" id="KW-1185">Reference proteome</keyword>
<dbReference type="SUPFAM" id="SSF57938">
    <property type="entry name" value="DnaJ/Hsp40 cysteine-rich domain"/>
    <property type="match status" value="1"/>
</dbReference>
<reference evidence="1" key="2">
    <citation type="submission" date="2022-09" db="EMBL/GenBank/DDBJ databases">
        <title>Biosynthetic gene clusters of Dactylosporangioum fulvum.</title>
        <authorList>
            <person name="Caradec T."/>
        </authorList>
    </citation>
    <scope>NUCLEOTIDE SEQUENCE</scope>
    <source>
        <strain evidence="1">NRRL B-16292</strain>
    </source>
</reference>
<gene>
    <name evidence="1" type="ORF">Dfulv_38390</name>
</gene>
<dbReference type="Proteomes" id="UP001059617">
    <property type="component" value="Chromosome"/>
</dbReference>
<dbReference type="InterPro" id="IPR036410">
    <property type="entry name" value="HSP_DnaJ_Cys-rich_dom_sf"/>
</dbReference>
<organism evidence="1 2">
    <name type="scientific">Dactylosporangium fulvum</name>
    <dbReference type="NCBI Taxonomy" id="53359"/>
    <lineage>
        <taxon>Bacteria</taxon>
        <taxon>Bacillati</taxon>
        <taxon>Actinomycetota</taxon>
        <taxon>Actinomycetes</taxon>
        <taxon>Micromonosporales</taxon>
        <taxon>Micromonosporaceae</taxon>
        <taxon>Dactylosporangium</taxon>
    </lineage>
</organism>
<evidence type="ECO:0000313" key="1">
    <source>
        <dbReference type="EMBL" id="UWP80952.1"/>
    </source>
</evidence>
<reference evidence="1" key="1">
    <citation type="submission" date="2021-04" db="EMBL/GenBank/DDBJ databases">
        <authorList>
            <person name="Hartkoorn R.C."/>
            <person name="Beaudoing E."/>
            <person name="Hot D."/>
        </authorList>
    </citation>
    <scope>NUCLEOTIDE SEQUENCE</scope>
    <source>
        <strain evidence="1">NRRL B-16292</strain>
    </source>
</reference>
<dbReference type="RefSeq" id="WP_259858715.1">
    <property type="nucleotide sequence ID" value="NZ_BAAAST010000028.1"/>
</dbReference>
<accession>A0ABY5VUT2</accession>